<keyword evidence="1" id="KW-0732">Signal</keyword>
<feature type="signal peptide" evidence="1">
    <location>
        <begin position="1"/>
        <end position="21"/>
    </location>
</feature>
<evidence type="ECO:0000256" key="1">
    <source>
        <dbReference type="SAM" id="SignalP"/>
    </source>
</evidence>
<dbReference type="AlphaFoldDB" id="A0A8T1Q1I2"/>
<keyword evidence="3" id="KW-1185">Reference proteome</keyword>
<proteinExistence type="predicted"/>
<dbReference type="EMBL" id="CM031815">
    <property type="protein sequence ID" value="KAG6648054.1"/>
    <property type="molecule type" value="Genomic_DNA"/>
</dbReference>
<evidence type="ECO:0000313" key="3">
    <source>
        <dbReference type="Proteomes" id="UP000811609"/>
    </source>
</evidence>
<feature type="chain" id="PRO_5035859011" evidence="1">
    <location>
        <begin position="22"/>
        <end position="63"/>
    </location>
</feature>
<accession>A0A8T1Q1I2</accession>
<sequence>MLFSFIMLFSFLAFITESCYSLMLERYPESTYNKEREIDDARLLDSILIYFCVWRMSKLCTRP</sequence>
<evidence type="ECO:0000313" key="2">
    <source>
        <dbReference type="EMBL" id="KAG6648054.1"/>
    </source>
</evidence>
<comment type="caution">
    <text evidence="2">The sequence shown here is derived from an EMBL/GenBank/DDBJ whole genome shotgun (WGS) entry which is preliminary data.</text>
</comment>
<dbReference type="Proteomes" id="UP000811609">
    <property type="component" value="Chromosome 7"/>
</dbReference>
<reference evidence="2" key="1">
    <citation type="submission" date="2020-12" db="EMBL/GenBank/DDBJ databases">
        <title>WGS assembly of Carya illinoinensis cv. Pawnee.</title>
        <authorList>
            <person name="Platts A."/>
            <person name="Shu S."/>
            <person name="Wright S."/>
            <person name="Barry K."/>
            <person name="Edger P."/>
            <person name="Pires J.C."/>
            <person name="Schmutz J."/>
        </authorList>
    </citation>
    <scope>NUCLEOTIDE SEQUENCE</scope>
    <source>
        <tissue evidence="2">Leaf</tissue>
    </source>
</reference>
<name>A0A8T1Q1I2_CARIL</name>
<gene>
    <name evidence="2" type="ORF">CIPAW_07G121400</name>
</gene>
<protein>
    <submittedName>
        <fullName evidence="2">Uncharacterized protein</fullName>
    </submittedName>
</protein>
<organism evidence="2 3">
    <name type="scientific">Carya illinoinensis</name>
    <name type="common">Pecan</name>
    <dbReference type="NCBI Taxonomy" id="32201"/>
    <lineage>
        <taxon>Eukaryota</taxon>
        <taxon>Viridiplantae</taxon>
        <taxon>Streptophyta</taxon>
        <taxon>Embryophyta</taxon>
        <taxon>Tracheophyta</taxon>
        <taxon>Spermatophyta</taxon>
        <taxon>Magnoliopsida</taxon>
        <taxon>eudicotyledons</taxon>
        <taxon>Gunneridae</taxon>
        <taxon>Pentapetalae</taxon>
        <taxon>rosids</taxon>
        <taxon>fabids</taxon>
        <taxon>Fagales</taxon>
        <taxon>Juglandaceae</taxon>
        <taxon>Carya</taxon>
    </lineage>
</organism>